<evidence type="ECO:0000313" key="1">
    <source>
        <dbReference type="EMBL" id="QNT71503.1"/>
    </source>
</evidence>
<dbReference type="SUPFAM" id="SSF52091">
    <property type="entry name" value="SpoIIaa-like"/>
    <property type="match status" value="1"/>
</dbReference>
<keyword evidence="2" id="KW-1185">Reference proteome</keyword>
<keyword evidence="1" id="KW-0614">Plasmid</keyword>
<dbReference type="KEGG" id="dvn:HQ394_19440"/>
<dbReference type="Pfam" id="PF11964">
    <property type="entry name" value="SpoIIAA-like"/>
    <property type="match status" value="1"/>
</dbReference>
<protein>
    <submittedName>
        <fullName evidence="1">STAS/SEC14 domain-containing protein</fullName>
    </submittedName>
</protein>
<dbReference type="AlphaFoldDB" id="A0A7H1N717"/>
<evidence type="ECO:0000313" key="2">
    <source>
        <dbReference type="Proteomes" id="UP000516369"/>
    </source>
</evidence>
<organism evidence="1 2">
    <name type="scientific">Defluviicoccus vanus</name>
    <dbReference type="NCBI Taxonomy" id="111831"/>
    <lineage>
        <taxon>Bacteria</taxon>
        <taxon>Pseudomonadati</taxon>
        <taxon>Pseudomonadota</taxon>
        <taxon>Alphaproteobacteria</taxon>
        <taxon>Rhodospirillales</taxon>
        <taxon>Rhodospirillaceae</taxon>
        <taxon>Defluviicoccus</taxon>
    </lineage>
</organism>
<dbReference type="InterPro" id="IPR021866">
    <property type="entry name" value="SpoIIAA-like"/>
</dbReference>
<reference evidence="1 2" key="1">
    <citation type="submission" date="2020-05" db="EMBL/GenBank/DDBJ databases">
        <title>Complete closed genome sequence of Defluviicoccus vanus.</title>
        <authorList>
            <person name="Bessarab I."/>
            <person name="Arumugam K."/>
            <person name="Maszenan A.M."/>
            <person name="Seviour R.J."/>
            <person name="Williams R.B."/>
        </authorList>
    </citation>
    <scope>NUCLEOTIDE SEQUENCE [LARGE SCALE GENOMIC DNA]</scope>
    <source>
        <strain evidence="1 2">Ben 114</strain>
        <plasmid evidence="1 2">unnamed</plasmid>
    </source>
</reference>
<dbReference type="EMBL" id="CP053924">
    <property type="protein sequence ID" value="QNT71503.1"/>
    <property type="molecule type" value="Genomic_DNA"/>
</dbReference>
<geneLocation type="plasmid" evidence="1 2">
    <name>unnamed</name>
</geneLocation>
<proteinExistence type="predicted"/>
<accession>A0A7H1N717</accession>
<sequence>MIAVEVESGTIVITMTGIVSDADWDAAVLALEEKLGGQASVHSTSAKFPKRHVLMDWEKLEGWEKGARSTCTWFCMGNQDMIERLAVIGDERWRDETERLVDIYKNAQINFYLPAQREHAKRWLRQSEE</sequence>
<gene>
    <name evidence="1" type="ORF">HQ394_19440</name>
</gene>
<dbReference type="Proteomes" id="UP000516369">
    <property type="component" value="Plasmid unnamed"/>
</dbReference>
<dbReference type="RefSeq" id="WP_190263460.1">
    <property type="nucleotide sequence ID" value="NZ_CP053924.1"/>
</dbReference>
<dbReference type="Gene3D" id="3.40.50.10600">
    <property type="entry name" value="SpoIIaa-like domains"/>
    <property type="match status" value="1"/>
</dbReference>
<name>A0A7H1N717_9PROT</name>
<dbReference type="InterPro" id="IPR036513">
    <property type="entry name" value="STAS_dom_sf"/>
</dbReference>
<dbReference type="InterPro" id="IPR038396">
    <property type="entry name" value="SpoIIAA-like_sf"/>
</dbReference>